<dbReference type="RefSeq" id="WP_271915460.1">
    <property type="nucleotide sequence ID" value="NZ_JAQNDO010000001.1"/>
</dbReference>
<keyword evidence="1" id="KW-0472">Membrane</keyword>
<keyword evidence="1" id="KW-1133">Transmembrane helix</keyword>
<comment type="caution">
    <text evidence="2">The sequence shown here is derived from an EMBL/GenBank/DDBJ whole genome shotgun (WGS) entry which is preliminary data.</text>
</comment>
<proteinExistence type="predicted"/>
<dbReference type="Proteomes" id="UP001221411">
    <property type="component" value="Unassembled WGS sequence"/>
</dbReference>
<protein>
    <submittedName>
        <fullName evidence="2">Uncharacterized protein</fullName>
    </submittedName>
</protein>
<reference evidence="2 3" key="1">
    <citation type="submission" date="2022-11" db="EMBL/GenBank/DDBJ databases">
        <title>Minimal conservation of predation-associated metabolite biosynthetic gene clusters underscores biosynthetic potential of Myxococcota including descriptions for ten novel species: Archangium lansinium sp. nov., Myxococcus landrumus sp. nov., Nannocystis bai.</title>
        <authorList>
            <person name="Ahearne A."/>
            <person name="Stevens C."/>
            <person name="Dowd S."/>
        </authorList>
    </citation>
    <scope>NUCLEOTIDE SEQUENCE [LARGE SCALE GENOMIC DNA]</scope>
    <source>
        <strain evidence="2 3">RJM3</strain>
    </source>
</reference>
<gene>
    <name evidence="2" type="ORF">POL67_03115</name>
</gene>
<evidence type="ECO:0000313" key="3">
    <source>
        <dbReference type="Proteomes" id="UP001221411"/>
    </source>
</evidence>
<feature type="transmembrane region" description="Helical" evidence="1">
    <location>
        <begin position="25"/>
        <end position="42"/>
    </location>
</feature>
<evidence type="ECO:0000256" key="1">
    <source>
        <dbReference type="SAM" id="Phobius"/>
    </source>
</evidence>
<evidence type="ECO:0000313" key="2">
    <source>
        <dbReference type="EMBL" id="MDC0740320.1"/>
    </source>
</evidence>
<sequence>MGTFMERMESAREGQATQSSPRKDLILASVFTAVGLAAVIIGRGGLGVMIAGSIGSVAASVAAVGLAAIDPRLSYRDKAQVGVCIVLMLLLVGFLVGDSAFFLAGYPLLALGVVGLLQALRAQAASGRSRAFASSAMRASSAPVKVSRATSASAAA</sequence>
<name>A0ABT5EHT8_9BACT</name>
<organism evidence="2 3">
    <name type="scientific">Polyangium mundeleinium</name>
    <dbReference type="NCBI Taxonomy" id="2995306"/>
    <lineage>
        <taxon>Bacteria</taxon>
        <taxon>Pseudomonadati</taxon>
        <taxon>Myxococcota</taxon>
        <taxon>Polyangia</taxon>
        <taxon>Polyangiales</taxon>
        <taxon>Polyangiaceae</taxon>
        <taxon>Polyangium</taxon>
    </lineage>
</organism>
<feature type="transmembrane region" description="Helical" evidence="1">
    <location>
        <begin position="48"/>
        <end position="69"/>
    </location>
</feature>
<dbReference type="EMBL" id="JAQNDO010000001">
    <property type="protein sequence ID" value="MDC0740320.1"/>
    <property type="molecule type" value="Genomic_DNA"/>
</dbReference>
<accession>A0ABT5EHT8</accession>
<feature type="transmembrane region" description="Helical" evidence="1">
    <location>
        <begin position="81"/>
        <end position="97"/>
    </location>
</feature>
<keyword evidence="3" id="KW-1185">Reference proteome</keyword>
<keyword evidence="1" id="KW-0812">Transmembrane</keyword>